<dbReference type="PANTHER" id="PTHR40943">
    <property type="entry name" value="CYTOPLASMIC PROTEIN-RELATED"/>
    <property type="match status" value="1"/>
</dbReference>
<gene>
    <name evidence="3" type="ORF">BEL05_10525</name>
    <name evidence="2" type="ORF">TUM3794_21610</name>
</gene>
<dbReference type="EMBL" id="BPEU01000014">
    <property type="protein sequence ID" value="GIU41271.1"/>
    <property type="molecule type" value="Genomic_DNA"/>
</dbReference>
<dbReference type="Gene3D" id="2.60.120.10">
    <property type="entry name" value="Jelly Rolls"/>
    <property type="match status" value="1"/>
</dbReference>
<dbReference type="InterPro" id="IPR014710">
    <property type="entry name" value="RmlC-like_jellyroll"/>
</dbReference>
<proteinExistence type="predicted"/>
<dbReference type="STRING" id="23.BEL05_10525"/>
<evidence type="ECO:0000259" key="1">
    <source>
        <dbReference type="Pfam" id="PF05899"/>
    </source>
</evidence>
<dbReference type="CDD" id="cd02227">
    <property type="entry name" value="cupin_TM1112-like"/>
    <property type="match status" value="1"/>
</dbReference>
<name>A0A1E5IQ56_SHECO</name>
<evidence type="ECO:0000313" key="4">
    <source>
        <dbReference type="Proteomes" id="UP000095230"/>
    </source>
</evidence>
<sequence length="121" mass="13742">MSITVNSIVNFSQHAVETEFYDVAKEKVLSGDPKQQIDNHYSSPCNQFHAGVWQGEIGSWKIHYTEHEYCEILAGESEITDQQGQSVTVKKGDRFVIPAGFSGVWKITQACRKIYVIFEQK</sequence>
<keyword evidence="5" id="KW-1185">Reference proteome</keyword>
<dbReference type="EMBL" id="MCBT01000046">
    <property type="protein sequence ID" value="OEG72704.1"/>
    <property type="molecule type" value="Genomic_DNA"/>
</dbReference>
<organism evidence="3 4">
    <name type="scientific">Shewanella colwelliana</name>
    <name type="common">Alteromonas colwelliana</name>
    <dbReference type="NCBI Taxonomy" id="23"/>
    <lineage>
        <taxon>Bacteria</taxon>
        <taxon>Pseudomonadati</taxon>
        <taxon>Pseudomonadota</taxon>
        <taxon>Gammaproteobacteria</taxon>
        <taxon>Alteromonadales</taxon>
        <taxon>Shewanellaceae</taxon>
        <taxon>Shewanella</taxon>
    </lineage>
</organism>
<evidence type="ECO:0000313" key="3">
    <source>
        <dbReference type="EMBL" id="OEG72704.1"/>
    </source>
</evidence>
<dbReference type="PANTHER" id="PTHR40943:SF2">
    <property type="entry name" value="(S)-UREIDOGLYCINE AMINOHYDROLASE CUPIN DOMAIN-CONTAINING PROTEIN"/>
    <property type="match status" value="1"/>
</dbReference>
<dbReference type="RefSeq" id="WP_069671830.1">
    <property type="nucleotide sequence ID" value="NZ_BPEU01000014.1"/>
</dbReference>
<dbReference type="OrthoDB" id="9799053at2"/>
<protein>
    <submittedName>
        <fullName evidence="3">Transcriptional regulator</fullName>
    </submittedName>
</protein>
<evidence type="ECO:0000313" key="5">
    <source>
        <dbReference type="Proteomes" id="UP000773469"/>
    </source>
</evidence>
<reference evidence="2 5" key="2">
    <citation type="submission" date="2021-05" db="EMBL/GenBank/DDBJ databases">
        <title>Molecular characterization for Shewanella algae harboring chromosomal blaOXA-55-like strains isolated from clinical and environment sample.</title>
        <authorList>
            <person name="Ohama Y."/>
            <person name="Aoki K."/>
            <person name="Harada S."/>
            <person name="Moriya K."/>
            <person name="Ishii Y."/>
            <person name="Tateda K."/>
        </authorList>
    </citation>
    <scope>NUCLEOTIDE SEQUENCE [LARGE SCALE GENOMIC DNA]</scope>
    <source>
        <strain evidence="2 5">MBTL60-118</strain>
    </source>
</reference>
<dbReference type="SUPFAM" id="SSF51182">
    <property type="entry name" value="RmlC-like cupins"/>
    <property type="match status" value="1"/>
</dbReference>
<dbReference type="Proteomes" id="UP000773469">
    <property type="component" value="Unassembled WGS sequence"/>
</dbReference>
<dbReference type="InterPro" id="IPR011051">
    <property type="entry name" value="RmlC_Cupin_sf"/>
</dbReference>
<evidence type="ECO:0000313" key="2">
    <source>
        <dbReference type="EMBL" id="GIU41271.1"/>
    </source>
</evidence>
<dbReference type="AlphaFoldDB" id="A0A1E5IQ56"/>
<dbReference type="InterPro" id="IPR008579">
    <property type="entry name" value="UGlyAH_Cupin_dom"/>
</dbReference>
<reference evidence="3 4" key="1">
    <citation type="submission" date="2016-07" db="EMBL/GenBank/DDBJ databases">
        <title>Whole-genome of two Shewanella species isolated from a digestive organ of sea cucumber Apostichopus japonicus Selenka 1867.</title>
        <authorList>
            <person name="Hong H.-H."/>
            <person name="Choi H."/>
            <person name="Cheon S."/>
            <person name="Oh J.-S."/>
            <person name="Lee H.-G."/>
            <person name="Park C."/>
        </authorList>
    </citation>
    <scope>NUCLEOTIDE SEQUENCE [LARGE SCALE GENOMIC DNA]</scope>
    <source>
        <strain evidence="3 4">CSB03KR</strain>
    </source>
</reference>
<feature type="domain" description="(S)-ureidoglycine aminohydrolase cupin" evidence="1">
    <location>
        <begin position="43"/>
        <end position="115"/>
    </location>
</feature>
<accession>A0A1E5IQ56</accession>
<dbReference type="Proteomes" id="UP000095230">
    <property type="component" value="Unassembled WGS sequence"/>
</dbReference>
<comment type="caution">
    <text evidence="3">The sequence shown here is derived from an EMBL/GenBank/DDBJ whole genome shotgun (WGS) entry which is preliminary data.</text>
</comment>
<dbReference type="Pfam" id="PF05899">
    <property type="entry name" value="Cupin_3"/>
    <property type="match status" value="1"/>
</dbReference>